<sequence>MIPDKTVDERRSFRRVPWTGQARIFPLSLEAFGTLPGIQEVTSQDISEGGIQVRSAQMVPIHSRLLVELESNETSAWIQAVGSVAWISPAMRDEPWCLGIEFSDVGDLARAGIRHILDEVEAPTPEASRA</sequence>
<reference evidence="2 3" key="1">
    <citation type="submission" date="2020-06" db="EMBL/GenBank/DDBJ databases">
        <title>Whole-genome sequence of Allochromatium humboldtianum DSM 21881, type strain.</title>
        <authorList>
            <person name="Kyndt J.A."/>
            <person name="Meyer T.E."/>
        </authorList>
    </citation>
    <scope>NUCLEOTIDE SEQUENCE [LARGE SCALE GENOMIC DNA]</scope>
    <source>
        <strain evidence="2 3">DSM 21881</strain>
    </source>
</reference>
<accession>A0A850RH12</accession>
<gene>
    <name evidence="2" type="ORF">HW932_14295</name>
</gene>
<proteinExistence type="predicted"/>
<feature type="domain" description="PilZ" evidence="1">
    <location>
        <begin position="9"/>
        <end position="117"/>
    </location>
</feature>
<dbReference type="EMBL" id="JABZEO010000009">
    <property type="protein sequence ID" value="NVZ10432.1"/>
    <property type="molecule type" value="Genomic_DNA"/>
</dbReference>
<dbReference type="RefSeq" id="WP_176977159.1">
    <property type="nucleotide sequence ID" value="NZ_JABZEO010000009.1"/>
</dbReference>
<protein>
    <submittedName>
        <fullName evidence="2">PilZ domain-containing protein</fullName>
    </submittedName>
</protein>
<dbReference type="Gene3D" id="2.40.10.220">
    <property type="entry name" value="predicted glycosyltransferase like domains"/>
    <property type="match status" value="1"/>
</dbReference>
<dbReference type="AlphaFoldDB" id="A0A850RH12"/>
<evidence type="ECO:0000313" key="2">
    <source>
        <dbReference type="EMBL" id="NVZ10432.1"/>
    </source>
</evidence>
<dbReference type="InterPro" id="IPR009875">
    <property type="entry name" value="PilZ_domain"/>
</dbReference>
<dbReference type="Proteomes" id="UP000592294">
    <property type="component" value="Unassembled WGS sequence"/>
</dbReference>
<dbReference type="GO" id="GO:0035438">
    <property type="term" value="F:cyclic-di-GMP binding"/>
    <property type="evidence" value="ECO:0007669"/>
    <property type="project" value="InterPro"/>
</dbReference>
<dbReference type="SUPFAM" id="SSF141371">
    <property type="entry name" value="PilZ domain-like"/>
    <property type="match status" value="1"/>
</dbReference>
<dbReference type="Pfam" id="PF07238">
    <property type="entry name" value="PilZ"/>
    <property type="match status" value="1"/>
</dbReference>
<comment type="caution">
    <text evidence="2">The sequence shown here is derived from an EMBL/GenBank/DDBJ whole genome shotgun (WGS) entry which is preliminary data.</text>
</comment>
<keyword evidence="3" id="KW-1185">Reference proteome</keyword>
<evidence type="ECO:0000259" key="1">
    <source>
        <dbReference type="Pfam" id="PF07238"/>
    </source>
</evidence>
<name>A0A850RH12_9GAMM</name>
<organism evidence="2 3">
    <name type="scientific">Allochromatium humboldtianum</name>
    <dbReference type="NCBI Taxonomy" id="504901"/>
    <lineage>
        <taxon>Bacteria</taxon>
        <taxon>Pseudomonadati</taxon>
        <taxon>Pseudomonadota</taxon>
        <taxon>Gammaproteobacteria</taxon>
        <taxon>Chromatiales</taxon>
        <taxon>Chromatiaceae</taxon>
        <taxon>Allochromatium</taxon>
    </lineage>
</organism>
<evidence type="ECO:0000313" key="3">
    <source>
        <dbReference type="Proteomes" id="UP000592294"/>
    </source>
</evidence>